<dbReference type="GO" id="GO:0016747">
    <property type="term" value="F:acyltransferase activity, transferring groups other than amino-acyl groups"/>
    <property type="evidence" value="ECO:0007669"/>
    <property type="project" value="InterPro"/>
</dbReference>
<dbReference type="SUPFAM" id="SSF55729">
    <property type="entry name" value="Acyl-CoA N-acyltransferases (Nat)"/>
    <property type="match status" value="1"/>
</dbReference>
<proteinExistence type="predicted"/>
<gene>
    <name evidence="2" type="ORF">ASU35_04685</name>
</gene>
<dbReference type="PANTHER" id="PTHR43415:SF3">
    <property type="entry name" value="GNAT-FAMILY ACETYLTRANSFERASE"/>
    <property type="match status" value="1"/>
</dbReference>
<evidence type="ECO:0000259" key="1">
    <source>
        <dbReference type="PROSITE" id="PS51186"/>
    </source>
</evidence>
<evidence type="ECO:0000313" key="3">
    <source>
        <dbReference type="Proteomes" id="UP000054874"/>
    </source>
</evidence>
<protein>
    <recommendedName>
        <fullName evidence="1">N-acetyltransferase domain-containing protein</fullName>
    </recommendedName>
</protein>
<dbReference type="AlphaFoldDB" id="A0A0V8QB49"/>
<dbReference type="Pfam" id="PF00583">
    <property type="entry name" value="Acetyltransf_1"/>
    <property type="match status" value="1"/>
</dbReference>
<evidence type="ECO:0000313" key="2">
    <source>
        <dbReference type="EMBL" id="KSV57478.1"/>
    </source>
</evidence>
<dbReference type="CDD" id="cd04301">
    <property type="entry name" value="NAT_SF"/>
    <property type="match status" value="1"/>
</dbReference>
<feature type="domain" description="N-acetyltransferase" evidence="1">
    <location>
        <begin position="3"/>
        <end position="168"/>
    </location>
</feature>
<dbReference type="EMBL" id="LNAM01000219">
    <property type="protein sequence ID" value="KSV57478.1"/>
    <property type="molecule type" value="Genomic_DNA"/>
</dbReference>
<dbReference type="PROSITE" id="PS51186">
    <property type="entry name" value="GNAT"/>
    <property type="match status" value="1"/>
</dbReference>
<dbReference type="Proteomes" id="UP000054874">
    <property type="component" value="Unassembled WGS sequence"/>
</dbReference>
<name>A0A0V8QB49_9FIRM</name>
<sequence>MEITILAVTPEDAEAHIEFTRKVGGETDNLTFGSDGIKITIKEERNFLESFQNSSRKAFYVAKKDGQIIGNASFRSCSGERISHRGEFGIAVLKSEWGQGVGSMLLEKIIKFAKETAKVDIISLEVRSDNERAISLYKKFGFQKIGTFKGFFKIDGKYIDFDLMELFL</sequence>
<dbReference type="OrthoDB" id="9802340at2"/>
<reference evidence="2 3" key="1">
    <citation type="submission" date="2015-11" db="EMBL/GenBank/DDBJ databases">
        <title>Butyribacter intestini gen. nov., sp. nov., a butyric acid-producing bacterium of the family Lachnospiraceae isolated from the human faeces.</title>
        <authorList>
            <person name="Zou Y."/>
            <person name="Xue W."/>
            <person name="Luo G."/>
            <person name="Lv M."/>
        </authorList>
    </citation>
    <scope>NUCLEOTIDE SEQUENCE [LARGE SCALE GENOMIC DNA]</scope>
    <source>
        <strain evidence="2 3">ACET-33324</strain>
    </source>
</reference>
<organism evidence="2 3">
    <name type="scientific">Acetivibrio ethanolgignens</name>
    <dbReference type="NCBI Taxonomy" id="290052"/>
    <lineage>
        <taxon>Bacteria</taxon>
        <taxon>Bacillati</taxon>
        <taxon>Bacillota</taxon>
        <taxon>Clostridia</taxon>
        <taxon>Eubacteriales</taxon>
        <taxon>Oscillospiraceae</taxon>
        <taxon>Acetivibrio</taxon>
    </lineage>
</organism>
<dbReference type="Gene3D" id="3.40.630.30">
    <property type="match status" value="1"/>
</dbReference>
<dbReference type="InterPro" id="IPR000182">
    <property type="entry name" value="GNAT_dom"/>
</dbReference>
<dbReference type="RefSeq" id="WP_058354290.1">
    <property type="nucleotide sequence ID" value="NZ_CABMMD010000219.1"/>
</dbReference>
<keyword evidence="3" id="KW-1185">Reference proteome</keyword>
<comment type="caution">
    <text evidence="2">The sequence shown here is derived from an EMBL/GenBank/DDBJ whole genome shotgun (WGS) entry which is preliminary data.</text>
</comment>
<dbReference type="InterPro" id="IPR016181">
    <property type="entry name" value="Acyl_CoA_acyltransferase"/>
</dbReference>
<accession>A0A0V8QB49</accession>
<dbReference type="STRING" id="290052.ASU35_04685"/>
<dbReference type="PANTHER" id="PTHR43415">
    <property type="entry name" value="SPERMIDINE N(1)-ACETYLTRANSFERASE"/>
    <property type="match status" value="1"/>
</dbReference>